<accession>A0ABV0N2U2</accession>
<evidence type="ECO:0000313" key="1">
    <source>
        <dbReference type="EMBL" id="MEQ2165600.1"/>
    </source>
</evidence>
<organism evidence="1 2">
    <name type="scientific">Goodea atripinnis</name>
    <dbReference type="NCBI Taxonomy" id="208336"/>
    <lineage>
        <taxon>Eukaryota</taxon>
        <taxon>Metazoa</taxon>
        <taxon>Chordata</taxon>
        <taxon>Craniata</taxon>
        <taxon>Vertebrata</taxon>
        <taxon>Euteleostomi</taxon>
        <taxon>Actinopterygii</taxon>
        <taxon>Neopterygii</taxon>
        <taxon>Teleostei</taxon>
        <taxon>Neoteleostei</taxon>
        <taxon>Acanthomorphata</taxon>
        <taxon>Ovalentaria</taxon>
        <taxon>Atherinomorphae</taxon>
        <taxon>Cyprinodontiformes</taxon>
        <taxon>Goodeidae</taxon>
        <taxon>Goodea</taxon>
    </lineage>
</organism>
<protein>
    <submittedName>
        <fullName evidence="1">Uncharacterized protein</fullName>
    </submittedName>
</protein>
<proteinExistence type="predicted"/>
<evidence type="ECO:0000313" key="2">
    <source>
        <dbReference type="Proteomes" id="UP001476798"/>
    </source>
</evidence>
<keyword evidence="2" id="KW-1185">Reference proteome</keyword>
<sequence>MLSHPEERSGALILRLSPLLGGGLGEFSDERRWSWWRCVARFYYFSLTPPPLLFVWPLELLVFGCRGKRAEGSLKENSCAQVDSLNRPGCVCFRRCCGSPFLLLLAVRAAG</sequence>
<name>A0ABV0N2U2_9TELE</name>
<comment type="caution">
    <text evidence="1">The sequence shown here is derived from an EMBL/GenBank/DDBJ whole genome shotgun (WGS) entry which is preliminary data.</text>
</comment>
<dbReference type="Proteomes" id="UP001476798">
    <property type="component" value="Unassembled WGS sequence"/>
</dbReference>
<dbReference type="EMBL" id="JAHRIO010021597">
    <property type="protein sequence ID" value="MEQ2165600.1"/>
    <property type="molecule type" value="Genomic_DNA"/>
</dbReference>
<reference evidence="1 2" key="1">
    <citation type="submission" date="2021-06" db="EMBL/GenBank/DDBJ databases">
        <authorList>
            <person name="Palmer J.M."/>
        </authorList>
    </citation>
    <scope>NUCLEOTIDE SEQUENCE [LARGE SCALE GENOMIC DNA]</scope>
    <source>
        <strain evidence="1 2">GA_2019</strain>
        <tissue evidence="1">Muscle</tissue>
    </source>
</reference>
<gene>
    <name evidence="1" type="ORF">GOODEAATRI_018671</name>
</gene>